<dbReference type="AlphaFoldDB" id="A0A841GQY3"/>
<dbReference type="RefSeq" id="WP_170039580.1">
    <property type="nucleotide sequence ID" value="NZ_JABDTL010000002.1"/>
</dbReference>
<evidence type="ECO:0000313" key="1">
    <source>
        <dbReference type="EMBL" id="MBB6069962.1"/>
    </source>
</evidence>
<gene>
    <name evidence="1" type="ORF">HNQ61_001579</name>
</gene>
<reference evidence="1 2" key="1">
    <citation type="submission" date="2020-08" db="EMBL/GenBank/DDBJ databases">
        <title>Genomic Encyclopedia of Type Strains, Phase IV (KMG-IV): sequencing the most valuable type-strain genomes for metagenomic binning, comparative biology and taxonomic classification.</title>
        <authorList>
            <person name="Goeker M."/>
        </authorList>
    </citation>
    <scope>NUCLEOTIDE SEQUENCE [LARGE SCALE GENOMIC DNA]</scope>
    <source>
        <strain evidence="1 2">DSM 29007</strain>
    </source>
</reference>
<evidence type="ECO:0000313" key="2">
    <source>
        <dbReference type="Proteomes" id="UP000582837"/>
    </source>
</evidence>
<comment type="caution">
    <text evidence="1">The sequence shown here is derived from an EMBL/GenBank/DDBJ whole genome shotgun (WGS) entry which is preliminary data.</text>
</comment>
<dbReference type="Proteomes" id="UP000582837">
    <property type="component" value="Unassembled WGS sequence"/>
</dbReference>
<keyword evidence="2" id="KW-1185">Reference proteome</keyword>
<proteinExistence type="predicted"/>
<organism evidence="1 2">
    <name type="scientific">Longimicrobium terrae</name>
    <dbReference type="NCBI Taxonomy" id="1639882"/>
    <lineage>
        <taxon>Bacteria</taxon>
        <taxon>Pseudomonadati</taxon>
        <taxon>Gemmatimonadota</taxon>
        <taxon>Longimicrobiia</taxon>
        <taxon>Longimicrobiales</taxon>
        <taxon>Longimicrobiaceae</taxon>
        <taxon>Longimicrobium</taxon>
    </lineage>
</organism>
<name>A0A841GQY3_9BACT</name>
<protein>
    <submittedName>
        <fullName evidence="1">Uncharacterized protein</fullName>
    </submittedName>
</protein>
<sequence>MTTAELLDRSAVTPAFRDAMLQFLRDGRSSERIRFGYGCPAVKVERTLHKALVEYPQVPVESIEVAAASGCEYFRGQMTVRTASDETHVAFHWDCKWRAEQEGWRDWFGFPDQARAAREFGWDCFRVWDEEPRGALVMQASRKATPISIDASFA</sequence>
<accession>A0A841GQY3</accession>
<dbReference type="EMBL" id="JACHIA010000003">
    <property type="protein sequence ID" value="MBB6069962.1"/>
    <property type="molecule type" value="Genomic_DNA"/>
</dbReference>